<dbReference type="AlphaFoldDB" id="A0A1H0LZT6"/>
<dbReference type="EMBL" id="FNIZ01000007">
    <property type="protein sequence ID" value="SDO73718.1"/>
    <property type="molecule type" value="Genomic_DNA"/>
</dbReference>
<dbReference type="Pfam" id="PF13349">
    <property type="entry name" value="DUF4097"/>
    <property type="match status" value="1"/>
</dbReference>
<dbReference type="Proteomes" id="UP000198860">
    <property type="component" value="Unassembled WGS sequence"/>
</dbReference>
<dbReference type="OrthoDB" id="2380881at2"/>
<protein>
    <submittedName>
        <fullName evidence="2">DUF4097 and DUF4098 domain-containing protein YvlB</fullName>
    </submittedName>
</protein>
<evidence type="ECO:0000313" key="2">
    <source>
        <dbReference type="EMBL" id="SDO73718.1"/>
    </source>
</evidence>
<keyword evidence="3" id="KW-1185">Reference proteome</keyword>
<feature type="domain" description="DUF4097" evidence="1">
    <location>
        <begin position="44"/>
        <end position="295"/>
    </location>
</feature>
<sequence length="298" mass="33200">MKKFLIGVVSVFIVGLVGLGASLLTMDRFKEEVRAMEAYPVKNVQHIDIQLSSMDVELYPSKEDEINVFAKGETRKEEEPFYQVKLENGGLEIQQTEQKGFHLFSFFRSKDATLKMEVPEKMFNRLTMETTSGDMMISNVQVQEANLTSTSGSIDIKESVFGKDFALKTTSGDVKVNSNTIPNGSYHTTSGSISDERTQGERINYQTTSGDLEVERRHPIQWTKVQTNSGDVTFLYQSPAGSLAVDFGSNSGEPVIEWDSMVYKDKSDHKVIGMTGSGNAANQLKVRTQSGDFNLKKE</sequence>
<organism evidence="2 3">
    <name type="scientific">Halobacillus aidingensis</name>
    <dbReference type="NCBI Taxonomy" id="240303"/>
    <lineage>
        <taxon>Bacteria</taxon>
        <taxon>Bacillati</taxon>
        <taxon>Bacillota</taxon>
        <taxon>Bacilli</taxon>
        <taxon>Bacillales</taxon>
        <taxon>Bacillaceae</taxon>
        <taxon>Halobacillus</taxon>
    </lineage>
</organism>
<proteinExistence type="predicted"/>
<gene>
    <name evidence="2" type="ORF">SAMN05421677_107180</name>
</gene>
<dbReference type="InterPro" id="IPR025164">
    <property type="entry name" value="Toastrack_DUF4097"/>
</dbReference>
<dbReference type="Gene3D" id="2.160.20.120">
    <property type="match status" value="1"/>
</dbReference>
<accession>A0A1H0LZT6</accession>
<reference evidence="3" key="1">
    <citation type="submission" date="2016-10" db="EMBL/GenBank/DDBJ databases">
        <authorList>
            <person name="Varghese N."/>
            <person name="Submissions S."/>
        </authorList>
    </citation>
    <scope>NUCLEOTIDE SEQUENCE [LARGE SCALE GENOMIC DNA]</scope>
    <source>
        <strain evidence="3">CGMCC 1.3703</strain>
    </source>
</reference>
<evidence type="ECO:0000313" key="3">
    <source>
        <dbReference type="Proteomes" id="UP000198860"/>
    </source>
</evidence>
<evidence type="ECO:0000259" key="1">
    <source>
        <dbReference type="Pfam" id="PF13349"/>
    </source>
</evidence>
<dbReference type="RefSeq" id="WP_089652233.1">
    <property type="nucleotide sequence ID" value="NZ_FNIZ01000007.1"/>
</dbReference>
<name>A0A1H0LZT6_HALAD</name>
<dbReference type="STRING" id="240303.SAMN05421677_107180"/>